<evidence type="ECO:0000313" key="3">
    <source>
        <dbReference type="EMBL" id="TMR30398.1"/>
    </source>
</evidence>
<dbReference type="Gene3D" id="3.90.176.10">
    <property type="entry name" value="Toxin ADP-ribosyltransferase, Chain A, domain 1"/>
    <property type="match status" value="1"/>
</dbReference>
<organism evidence="3 4">
    <name type="scientific">Actinomadura geliboluensis</name>
    <dbReference type="NCBI Taxonomy" id="882440"/>
    <lineage>
        <taxon>Bacteria</taxon>
        <taxon>Bacillati</taxon>
        <taxon>Actinomycetota</taxon>
        <taxon>Actinomycetes</taxon>
        <taxon>Streptosporangiales</taxon>
        <taxon>Thermomonosporaceae</taxon>
        <taxon>Actinomadura</taxon>
    </lineage>
</organism>
<evidence type="ECO:0000256" key="1">
    <source>
        <dbReference type="SAM" id="MobiDB-lite"/>
    </source>
</evidence>
<evidence type="ECO:0000313" key="4">
    <source>
        <dbReference type="Proteomes" id="UP000305238"/>
    </source>
</evidence>
<dbReference type="AlphaFoldDB" id="A0A5S4GBK8"/>
<dbReference type="Pfam" id="PF03496">
    <property type="entry name" value="ADPrib_exo_Tox"/>
    <property type="match status" value="1"/>
</dbReference>
<feature type="region of interest" description="Disordered" evidence="1">
    <location>
        <begin position="94"/>
        <end position="151"/>
    </location>
</feature>
<dbReference type="PROSITE" id="PS51996">
    <property type="entry name" value="TR_MART"/>
    <property type="match status" value="1"/>
</dbReference>
<evidence type="ECO:0000259" key="2">
    <source>
        <dbReference type="Pfam" id="PF03496"/>
    </source>
</evidence>
<feature type="domain" description="ADP ribosyltransferase" evidence="2">
    <location>
        <begin position="298"/>
        <end position="429"/>
    </location>
</feature>
<keyword evidence="4" id="KW-1185">Reference proteome</keyword>
<dbReference type="Proteomes" id="UP000305238">
    <property type="component" value="Unassembled WGS sequence"/>
</dbReference>
<gene>
    <name evidence="3" type="ORF">ETD96_33785</name>
</gene>
<name>A0A5S4GBK8_9ACTN</name>
<dbReference type="EMBL" id="VCKZ01000343">
    <property type="protein sequence ID" value="TMR30398.1"/>
    <property type="molecule type" value="Genomic_DNA"/>
</dbReference>
<dbReference type="InterPro" id="IPR003540">
    <property type="entry name" value="ADP-ribosyltransferase"/>
</dbReference>
<dbReference type="GO" id="GO:0005576">
    <property type="term" value="C:extracellular region"/>
    <property type="evidence" value="ECO:0007669"/>
    <property type="project" value="InterPro"/>
</dbReference>
<accession>A0A5S4GBK8</accession>
<sequence>MRDLARRVPHDPDTFVVDGHGDRDGLLVNGRRLSADDLADLIRNDPNWDGRQVMLLSCRTGEGDFAAQLSQRLGVPVVAPRGLAWSDADGNVYASSGHPDADGRQRPTWPPDGGWDVHRPDGTVLAGDGAHPPGRTPPQDADGGPPQDAEARGIRDWLRPEGRTHADGVHRFDTDRQGERYGESRLGHVFRSLPEPLRRAAWWYTRQSMPNRFLRPGGPDIGTHLNRLAWSEWSARQLHHLNGGRMPSRMEEIVRLRSRTDLDPHQRQLVDRLLAPPLTSVTARLEQLTADFQERNWLRQYLGEEPTEQAFWRRMAELDQALHQPLPEPVQAVRGLDNLNFLIGRDGLPLNGRDPEVLVGTVQTEGAPMSTSLGRNPAEVDGQSFGNRVHLVLPAGSHGLWMGSRSAFPDQRELILPRGTRYQITSVVHTGYETVTLRDGTSVRRPTYDVEAVVIPPGPPPPPRS</sequence>
<protein>
    <recommendedName>
        <fullName evidence="2">ADP ribosyltransferase domain-containing protein</fullName>
    </recommendedName>
</protein>
<comment type="caution">
    <text evidence="3">The sequence shown here is derived from an EMBL/GenBank/DDBJ whole genome shotgun (WGS) entry which is preliminary data.</text>
</comment>
<proteinExistence type="predicted"/>
<feature type="compositionally biased region" description="Low complexity" evidence="1">
    <location>
        <begin position="137"/>
        <end position="148"/>
    </location>
</feature>
<reference evidence="3 4" key="1">
    <citation type="submission" date="2019-05" db="EMBL/GenBank/DDBJ databases">
        <title>Draft genome sequence of Actinomadura geliboluensis A8036.</title>
        <authorList>
            <person name="Saricaoglu S."/>
            <person name="Isik K."/>
        </authorList>
    </citation>
    <scope>NUCLEOTIDE SEQUENCE [LARGE SCALE GENOMIC DNA]</scope>
    <source>
        <strain evidence="3 4">A8036</strain>
    </source>
</reference>
<dbReference type="SUPFAM" id="SSF56399">
    <property type="entry name" value="ADP-ribosylation"/>
    <property type="match status" value="1"/>
</dbReference>